<comment type="caution">
    <text evidence="3">The sequence shown here is derived from an EMBL/GenBank/DDBJ whole genome shotgun (WGS) entry which is preliminary data.</text>
</comment>
<dbReference type="Gene3D" id="3.30.420.10">
    <property type="entry name" value="Ribonuclease H-like superfamily/Ribonuclease H"/>
    <property type="match status" value="1"/>
</dbReference>
<dbReference type="OrthoDB" id="6488370at2759"/>
<reference evidence="3" key="1">
    <citation type="submission" date="2020-08" db="EMBL/GenBank/DDBJ databases">
        <title>Multicomponent nature underlies the extraordinary mechanical properties of spider dragline silk.</title>
        <authorList>
            <person name="Kono N."/>
            <person name="Nakamura H."/>
            <person name="Mori M."/>
            <person name="Yoshida Y."/>
            <person name="Ohtoshi R."/>
            <person name="Malay A.D."/>
            <person name="Moran D.A.P."/>
            <person name="Tomita M."/>
            <person name="Numata K."/>
            <person name="Arakawa K."/>
        </authorList>
    </citation>
    <scope>NUCLEOTIDE SEQUENCE</scope>
</reference>
<proteinExistence type="predicted"/>
<dbReference type="InterPro" id="IPR052709">
    <property type="entry name" value="Transposase-MT_Hybrid"/>
</dbReference>
<evidence type="ECO:0000313" key="4">
    <source>
        <dbReference type="Proteomes" id="UP000887013"/>
    </source>
</evidence>
<feature type="compositionally biased region" description="Low complexity" evidence="1">
    <location>
        <begin position="310"/>
        <end position="319"/>
    </location>
</feature>
<dbReference type="GO" id="GO:0003676">
    <property type="term" value="F:nucleic acid binding"/>
    <property type="evidence" value="ECO:0007669"/>
    <property type="project" value="InterPro"/>
</dbReference>
<dbReference type="InterPro" id="IPR041426">
    <property type="entry name" value="Mos1_HTH"/>
</dbReference>
<dbReference type="PANTHER" id="PTHR46060:SF1">
    <property type="entry name" value="MARINER MOS1 TRANSPOSASE-LIKE PROTEIN"/>
    <property type="match status" value="1"/>
</dbReference>
<organism evidence="3 4">
    <name type="scientific">Nephila pilipes</name>
    <name type="common">Giant wood spider</name>
    <name type="synonym">Nephila maculata</name>
    <dbReference type="NCBI Taxonomy" id="299642"/>
    <lineage>
        <taxon>Eukaryota</taxon>
        <taxon>Metazoa</taxon>
        <taxon>Ecdysozoa</taxon>
        <taxon>Arthropoda</taxon>
        <taxon>Chelicerata</taxon>
        <taxon>Arachnida</taxon>
        <taxon>Araneae</taxon>
        <taxon>Araneomorphae</taxon>
        <taxon>Entelegynae</taxon>
        <taxon>Araneoidea</taxon>
        <taxon>Nephilidae</taxon>
        <taxon>Nephila</taxon>
    </lineage>
</organism>
<dbReference type="AlphaFoldDB" id="A0A8X6Q0S6"/>
<gene>
    <name evidence="3" type="primary">ZDHHC5</name>
    <name evidence="3" type="ORF">NPIL_671301</name>
</gene>
<sequence>MELNREHFRAIIFHNFRRGLSRQECFDELNSLYSDKAPSYSTVKNWYNEFNRGRCSIQDESRAGRPKSVVVPEKINAVRELIKQDRHVTYREIEASLDISMTSINKILHEHLSVKKICSRWIPHNLTNAQKKARVDWCKEMLEKYIQGTSKAVYNIYTGDESWIYAYEPETKQQSTVWVFQDEAKPTKVVRGRSTSKQMIACFFGINGHVATVALEQRRTVNSEWYTTICLPEVIGEIRKKQKNRRIILHHDNASSHTSTQTKAFLTERKIELMGHPPYKTKKSLYSQSTHSHSSRNFNDQQSLKDNHSSHSGKGSGVHFKYVDKPDYMLPKQSLSEDCEEAPPSHLSRGRLHLSLSESIYTRPESAVRKGSRALTPPVPIRFDCSRRSLPPHNRLHAPSPHYVVAQSVHSPAFTKEVSKMSACTSSQPSNSVLYFSHYHDPSLVKYDYGTSAGDVCGPASNFYSQLYKRKDGFAESKGVSFTSPDLTNSGKVPSDTCCLGNQTVDKLQEIANRTMISGQCTDVSVLEAFPKGCSSFHNSPSKEHRDGHQLLIAQTPQQLFVNNCVDCQQTSSNHSCQSSISGEFARTPGNRPLSFVKAMEMSETLDWHDSNLQHSRVSVTSPPHVKVLPDATSNYKLLSPASNVVPELKAKKSDHEVSYEISV</sequence>
<dbReference type="InterPro" id="IPR036397">
    <property type="entry name" value="RNaseH_sf"/>
</dbReference>
<evidence type="ECO:0000256" key="1">
    <source>
        <dbReference type="SAM" id="MobiDB-lite"/>
    </source>
</evidence>
<dbReference type="Pfam" id="PF17906">
    <property type="entry name" value="HTH_48"/>
    <property type="match status" value="1"/>
</dbReference>
<dbReference type="Gene3D" id="1.10.10.1450">
    <property type="match status" value="1"/>
</dbReference>
<feature type="region of interest" description="Disordered" evidence="1">
    <location>
        <begin position="277"/>
        <end position="320"/>
    </location>
</feature>
<keyword evidence="4" id="KW-1185">Reference proteome</keyword>
<dbReference type="Proteomes" id="UP000887013">
    <property type="component" value="Unassembled WGS sequence"/>
</dbReference>
<feature type="domain" description="Mos1 transposase HTH" evidence="2">
    <location>
        <begin position="5"/>
        <end position="53"/>
    </location>
</feature>
<evidence type="ECO:0000313" key="3">
    <source>
        <dbReference type="EMBL" id="GFT94188.1"/>
    </source>
</evidence>
<name>A0A8X6Q0S6_NEPPI</name>
<accession>A0A8X6Q0S6</accession>
<protein>
    <submittedName>
        <fullName evidence="3">Palmitoyltransferase</fullName>
    </submittedName>
</protein>
<evidence type="ECO:0000259" key="2">
    <source>
        <dbReference type="Pfam" id="PF17906"/>
    </source>
</evidence>
<dbReference type="EMBL" id="BMAW01121479">
    <property type="protein sequence ID" value="GFT94188.1"/>
    <property type="molecule type" value="Genomic_DNA"/>
</dbReference>
<dbReference type="PANTHER" id="PTHR46060">
    <property type="entry name" value="MARINER MOS1 TRANSPOSASE-LIKE PROTEIN"/>
    <property type="match status" value="1"/>
</dbReference>